<dbReference type="OrthoDB" id="6623548at2759"/>
<dbReference type="PANTHER" id="PTHR47027">
    <property type="entry name" value="REVERSE TRANSCRIPTASE DOMAIN-CONTAINING PROTEIN"/>
    <property type="match status" value="1"/>
</dbReference>
<name>A0A6H5HL33_9HEMI</name>
<dbReference type="PANTHER" id="PTHR47027:SF20">
    <property type="entry name" value="REVERSE TRANSCRIPTASE-LIKE PROTEIN WITH RNA-DIRECTED DNA POLYMERASE DOMAIN"/>
    <property type="match status" value="1"/>
</dbReference>
<protein>
    <recommendedName>
        <fullName evidence="1">Reverse transcriptase domain-containing protein</fullName>
    </recommendedName>
</protein>
<evidence type="ECO:0000313" key="2">
    <source>
        <dbReference type="EMBL" id="CAB0017481.1"/>
    </source>
</evidence>
<dbReference type="Pfam" id="PF00078">
    <property type="entry name" value="RVT_1"/>
    <property type="match status" value="1"/>
</dbReference>
<dbReference type="PROSITE" id="PS50878">
    <property type="entry name" value="RT_POL"/>
    <property type="match status" value="1"/>
</dbReference>
<dbReference type="SUPFAM" id="SSF56672">
    <property type="entry name" value="DNA/RNA polymerases"/>
    <property type="match status" value="1"/>
</dbReference>
<dbReference type="InterPro" id="IPR043502">
    <property type="entry name" value="DNA/RNA_pol_sf"/>
</dbReference>
<accession>A0A6H5HL33</accession>
<dbReference type="InterPro" id="IPR000477">
    <property type="entry name" value="RT_dom"/>
</dbReference>
<sequence length="304" mass="34254">MGGGVKLSSGKLKVLAYADDIVLMASNPASLQLMINDLEVYCKKWGLIINLAKSKTMVFKKGGKPARAERWYLSGREIETVRSYKYLGVQFTSTLTWDRHLEEKRNAVVAAVGLLWAPLFGNGQVGLSSKLKVFDAAIGAIMCYGAEVWGYQKSSKVDQAQIVCLRKIFGLHTTSPHYLIYMETGRRPLSAHTWQQHGNYVLKTLALQEKRLPNIITKELMRRGRGWAAVWRAEADRLHIHIDFAEGRPEIEKSWQQISVARAAEEESAWLQRARDSVFHAHYQKVFAQGQTASYLSSASLRAI</sequence>
<feature type="non-terminal residue" evidence="2">
    <location>
        <position position="304"/>
    </location>
</feature>
<reference evidence="2 3" key="1">
    <citation type="submission" date="2020-02" db="EMBL/GenBank/DDBJ databases">
        <authorList>
            <person name="Ferguson B K."/>
        </authorList>
    </citation>
    <scope>NUCLEOTIDE SEQUENCE [LARGE SCALE GENOMIC DNA]</scope>
</reference>
<dbReference type="AlphaFoldDB" id="A0A6H5HL33"/>
<evidence type="ECO:0000313" key="3">
    <source>
        <dbReference type="Proteomes" id="UP000479000"/>
    </source>
</evidence>
<dbReference type="EMBL" id="CADCXU010031489">
    <property type="protein sequence ID" value="CAB0017481.1"/>
    <property type="molecule type" value="Genomic_DNA"/>
</dbReference>
<dbReference type="GO" id="GO:0071897">
    <property type="term" value="P:DNA biosynthetic process"/>
    <property type="evidence" value="ECO:0007669"/>
    <property type="project" value="UniProtKB-ARBA"/>
</dbReference>
<gene>
    <name evidence="2" type="ORF">NTEN_LOCUS21487</name>
</gene>
<organism evidence="2 3">
    <name type="scientific">Nesidiocoris tenuis</name>
    <dbReference type="NCBI Taxonomy" id="355587"/>
    <lineage>
        <taxon>Eukaryota</taxon>
        <taxon>Metazoa</taxon>
        <taxon>Ecdysozoa</taxon>
        <taxon>Arthropoda</taxon>
        <taxon>Hexapoda</taxon>
        <taxon>Insecta</taxon>
        <taxon>Pterygota</taxon>
        <taxon>Neoptera</taxon>
        <taxon>Paraneoptera</taxon>
        <taxon>Hemiptera</taxon>
        <taxon>Heteroptera</taxon>
        <taxon>Panheteroptera</taxon>
        <taxon>Cimicomorpha</taxon>
        <taxon>Miridae</taxon>
        <taxon>Dicyphina</taxon>
        <taxon>Nesidiocoris</taxon>
    </lineage>
</organism>
<proteinExistence type="predicted"/>
<evidence type="ECO:0000259" key="1">
    <source>
        <dbReference type="PROSITE" id="PS50878"/>
    </source>
</evidence>
<dbReference type="Proteomes" id="UP000479000">
    <property type="component" value="Unassembled WGS sequence"/>
</dbReference>
<keyword evidence="3" id="KW-1185">Reference proteome</keyword>
<feature type="domain" description="Reverse transcriptase" evidence="1">
    <location>
        <begin position="1"/>
        <end position="91"/>
    </location>
</feature>